<evidence type="ECO:0000256" key="1">
    <source>
        <dbReference type="ARBA" id="ARBA00023015"/>
    </source>
</evidence>
<evidence type="ECO:0000256" key="2">
    <source>
        <dbReference type="ARBA" id="ARBA00023125"/>
    </source>
</evidence>
<evidence type="ECO:0000259" key="4">
    <source>
        <dbReference type="PROSITE" id="PS50987"/>
    </source>
</evidence>
<dbReference type="InterPro" id="IPR011991">
    <property type="entry name" value="ArsR-like_HTH"/>
</dbReference>
<keyword evidence="3" id="KW-0804">Transcription</keyword>
<accession>A0ABN4DDQ2</accession>
<proteinExistence type="predicted"/>
<dbReference type="PANTHER" id="PTHR43132:SF2">
    <property type="entry name" value="ARSENICAL RESISTANCE OPERON REPRESSOR ARSR-RELATED"/>
    <property type="match status" value="1"/>
</dbReference>
<dbReference type="CDD" id="cd00090">
    <property type="entry name" value="HTH_ARSR"/>
    <property type="match status" value="1"/>
</dbReference>
<dbReference type="NCBIfam" id="NF033788">
    <property type="entry name" value="HTH_metalloreg"/>
    <property type="match status" value="1"/>
</dbReference>
<organism evidence="5 6">
    <name type="scientific">Corynebacterium atypicum</name>
    <dbReference type="NCBI Taxonomy" id="191610"/>
    <lineage>
        <taxon>Bacteria</taxon>
        <taxon>Bacillati</taxon>
        <taxon>Actinomycetota</taxon>
        <taxon>Actinomycetes</taxon>
        <taxon>Mycobacteriales</taxon>
        <taxon>Corynebacteriaceae</taxon>
        <taxon>Corynebacterium</taxon>
    </lineage>
</organism>
<dbReference type="PRINTS" id="PR00778">
    <property type="entry name" value="HTHARSR"/>
</dbReference>
<gene>
    <name evidence="5" type="ORF">CATYP_07790</name>
</gene>
<sequence length="112" mass="12435">MTTKILASPQANTTEDLVSAAAIIGALDSMLRLRIIRILQTGDHYVHELVAELDKSQPLISQHLKVLKCSGIVECERRGREVLYRLSRGDVCLLIDLAASVAERIRKDSPQE</sequence>
<name>A0ABN4DDQ2_9CORY</name>
<dbReference type="Gene3D" id="1.10.10.10">
    <property type="entry name" value="Winged helix-like DNA-binding domain superfamily/Winged helix DNA-binding domain"/>
    <property type="match status" value="1"/>
</dbReference>
<reference evidence="5 6" key="1">
    <citation type="submission" date="2014-07" db="EMBL/GenBank/DDBJ databases">
        <title>Complete genome sequence of Corynebacterium atypicum DSM 44849: identifiction of the mycolic acid biosynthesis genes.</title>
        <authorList>
            <person name="Tippelt A."/>
            <person name="Mollmann S."/>
            <person name="Albersmeier A."/>
            <person name="Jaenicke S."/>
            <person name="Ruckert C."/>
            <person name="Tauch A."/>
        </authorList>
    </citation>
    <scope>NUCLEOTIDE SEQUENCE [LARGE SCALE GENOMIC DNA]</scope>
    <source>
        <strain evidence="5 6">R2070</strain>
    </source>
</reference>
<dbReference type="PROSITE" id="PS50987">
    <property type="entry name" value="HTH_ARSR_2"/>
    <property type="match status" value="1"/>
</dbReference>
<evidence type="ECO:0000313" key="6">
    <source>
        <dbReference type="Proteomes" id="UP000028504"/>
    </source>
</evidence>
<dbReference type="PANTHER" id="PTHR43132">
    <property type="entry name" value="ARSENICAL RESISTANCE OPERON REPRESSOR ARSR-RELATED"/>
    <property type="match status" value="1"/>
</dbReference>
<keyword evidence="6" id="KW-1185">Reference proteome</keyword>
<dbReference type="InterPro" id="IPR036390">
    <property type="entry name" value="WH_DNA-bd_sf"/>
</dbReference>
<dbReference type="Pfam" id="PF01022">
    <property type="entry name" value="HTH_5"/>
    <property type="match status" value="1"/>
</dbReference>
<protein>
    <recommendedName>
        <fullName evidence="4">HTH arsR-type domain-containing protein</fullName>
    </recommendedName>
</protein>
<dbReference type="Proteomes" id="UP000028504">
    <property type="component" value="Chromosome"/>
</dbReference>
<dbReference type="SMART" id="SM00418">
    <property type="entry name" value="HTH_ARSR"/>
    <property type="match status" value="1"/>
</dbReference>
<dbReference type="InterPro" id="IPR051011">
    <property type="entry name" value="Metal_resp_trans_reg"/>
</dbReference>
<dbReference type="SUPFAM" id="SSF46785">
    <property type="entry name" value="Winged helix' DNA-binding domain"/>
    <property type="match status" value="1"/>
</dbReference>
<dbReference type="EMBL" id="CP008944">
    <property type="protein sequence ID" value="AIG64503.1"/>
    <property type="molecule type" value="Genomic_DNA"/>
</dbReference>
<dbReference type="RefSeq" id="WP_038606308.1">
    <property type="nucleotide sequence ID" value="NZ_CP008944.1"/>
</dbReference>
<keyword evidence="1" id="KW-0805">Transcription regulation</keyword>
<dbReference type="InterPro" id="IPR036388">
    <property type="entry name" value="WH-like_DNA-bd_sf"/>
</dbReference>
<feature type="domain" description="HTH arsR-type" evidence="4">
    <location>
        <begin position="12"/>
        <end position="106"/>
    </location>
</feature>
<evidence type="ECO:0000313" key="5">
    <source>
        <dbReference type="EMBL" id="AIG64503.1"/>
    </source>
</evidence>
<evidence type="ECO:0000256" key="3">
    <source>
        <dbReference type="ARBA" id="ARBA00023163"/>
    </source>
</evidence>
<keyword evidence="2" id="KW-0238">DNA-binding</keyword>
<dbReference type="InterPro" id="IPR001845">
    <property type="entry name" value="HTH_ArsR_DNA-bd_dom"/>
</dbReference>